<organism evidence="2 3">
    <name type="scientific">Marinobacterium stanieri</name>
    <dbReference type="NCBI Taxonomy" id="49186"/>
    <lineage>
        <taxon>Bacteria</taxon>
        <taxon>Pseudomonadati</taxon>
        <taxon>Pseudomonadota</taxon>
        <taxon>Gammaproteobacteria</taxon>
        <taxon>Oceanospirillales</taxon>
        <taxon>Oceanospirillaceae</taxon>
        <taxon>Marinobacterium</taxon>
    </lineage>
</organism>
<sequence>MYHNILIPMDPDYPDNFDSLVALALKVVEEGGKVSTLYVNKNYIHHAMAATSSDKPTEIEKAVLEKVIEKFNCSVPEQVRGRVYTQRGVVHDEILRVSKRVGADLIIMSPNKRPWLDRFLGSNTRKVMLEAHCSVFVQR</sequence>
<name>A0A1N6NCI0_9GAMM</name>
<dbReference type="RefSeq" id="WP_010321755.1">
    <property type="nucleotide sequence ID" value="NZ_FTMN01000001.1"/>
</dbReference>
<dbReference type="AlphaFoldDB" id="A0A1N6NCI0"/>
<evidence type="ECO:0000313" key="3">
    <source>
        <dbReference type="Proteomes" id="UP000186895"/>
    </source>
</evidence>
<dbReference type="InterPro" id="IPR014729">
    <property type="entry name" value="Rossmann-like_a/b/a_fold"/>
</dbReference>
<proteinExistence type="predicted"/>
<dbReference type="SUPFAM" id="SSF52402">
    <property type="entry name" value="Adenine nucleotide alpha hydrolases-like"/>
    <property type="match status" value="1"/>
</dbReference>
<dbReference type="STRING" id="49186.SAMN05421647_101217"/>
<evidence type="ECO:0000259" key="1">
    <source>
        <dbReference type="Pfam" id="PF00582"/>
    </source>
</evidence>
<dbReference type="InterPro" id="IPR006016">
    <property type="entry name" value="UspA"/>
</dbReference>
<dbReference type="Gene3D" id="3.40.50.620">
    <property type="entry name" value="HUPs"/>
    <property type="match status" value="1"/>
</dbReference>
<dbReference type="EMBL" id="FTMN01000001">
    <property type="protein sequence ID" value="SIP89765.1"/>
    <property type="molecule type" value="Genomic_DNA"/>
</dbReference>
<reference evidence="2 3" key="1">
    <citation type="submission" date="2017-01" db="EMBL/GenBank/DDBJ databases">
        <authorList>
            <person name="Mah S.A."/>
            <person name="Swanson W.J."/>
            <person name="Moy G.W."/>
            <person name="Vacquier V.D."/>
        </authorList>
    </citation>
    <scope>NUCLEOTIDE SEQUENCE [LARGE SCALE GENOMIC DNA]</scope>
    <source>
        <strain evidence="2 3">DSM 7027</strain>
    </source>
</reference>
<keyword evidence="3" id="KW-1185">Reference proteome</keyword>
<gene>
    <name evidence="2" type="ORF">SAMN05421647_101217</name>
</gene>
<dbReference type="CDD" id="cd00293">
    <property type="entry name" value="USP-like"/>
    <property type="match status" value="1"/>
</dbReference>
<feature type="domain" description="UspA" evidence="1">
    <location>
        <begin position="1"/>
        <end position="137"/>
    </location>
</feature>
<dbReference type="Proteomes" id="UP000186895">
    <property type="component" value="Unassembled WGS sequence"/>
</dbReference>
<accession>A0A1N6NCI0</accession>
<evidence type="ECO:0000313" key="2">
    <source>
        <dbReference type="EMBL" id="SIP89765.1"/>
    </source>
</evidence>
<dbReference type="Pfam" id="PF00582">
    <property type="entry name" value="Usp"/>
    <property type="match status" value="1"/>
</dbReference>
<protein>
    <submittedName>
        <fullName evidence="2">Nucleotide-binding universal stress protein, UspA family</fullName>
    </submittedName>
</protein>